<dbReference type="AlphaFoldDB" id="A0A4T0PQP6"/>
<evidence type="ECO:0000313" key="3">
    <source>
        <dbReference type="EMBL" id="TIC68882.1"/>
    </source>
</evidence>
<evidence type="ECO:0000313" key="6">
    <source>
        <dbReference type="Proteomes" id="UP000310685"/>
    </source>
</evidence>
<name>A0A4T0PQP6_9BASI</name>
<proteinExistence type="predicted"/>
<evidence type="ECO:0000313" key="1">
    <source>
        <dbReference type="EMBL" id="TIB79925.1"/>
    </source>
</evidence>
<dbReference type="Proteomes" id="UP000310685">
    <property type="component" value="Unassembled WGS sequence"/>
</dbReference>
<evidence type="ECO:0000313" key="2">
    <source>
        <dbReference type="EMBL" id="TIC02751.1"/>
    </source>
</evidence>
<dbReference type="Proteomes" id="UP000307169">
    <property type="component" value="Unassembled WGS sequence"/>
</dbReference>
<evidence type="ECO:0000313" key="5">
    <source>
        <dbReference type="Proteomes" id="UP000307169"/>
    </source>
</evidence>
<dbReference type="EMBL" id="SPRC01000020">
    <property type="protein sequence ID" value="TIB79925.1"/>
    <property type="molecule type" value="Genomic_DNA"/>
</dbReference>
<dbReference type="OrthoDB" id="277888at2759"/>
<accession>A0A4T0PQP6</accession>
<reference evidence="4 5" key="1">
    <citation type="submission" date="2019-03" db="EMBL/GenBank/DDBJ databases">
        <title>Sequencing 25 genomes of Wallemia mellicola.</title>
        <authorList>
            <person name="Gostincar C."/>
        </authorList>
    </citation>
    <scope>NUCLEOTIDE SEQUENCE [LARGE SCALE GENOMIC DNA]</scope>
    <source>
        <strain evidence="2 5">EXF-1262</strain>
        <strain evidence="3 4">EXF-1277</strain>
        <strain evidence="1 6">EXF-6152</strain>
    </source>
</reference>
<organism evidence="1 6">
    <name type="scientific">Wallemia mellicola</name>
    <dbReference type="NCBI Taxonomy" id="1708541"/>
    <lineage>
        <taxon>Eukaryota</taxon>
        <taxon>Fungi</taxon>
        <taxon>Dikarya</taxon>
        <taxon>Basidiomycota</taxon>
        <taxon>Wallemiomycotina</taxon>
        <taxon>Wallemiomycetes</taxon>
        <taxon>Wallemiales</taxon>
        <taxon>Wallemiaceae</taxon>
        <taxon>Wallemia</taxon>
    </lineage>
</organism>
<evidence type="ECO:0000313" key="4">
    <source>
        <dbReference type="Proteomes" id="UP000305362"/>
    </source>
</evidence>
<dbReference type="OMA" id="VKIEQWL"/>
<dbReference type="EMBL" id="SPRV01000011">
    <property type="protein sequence ID" value="TIC68882.1"/>
    <property type="molecule type" value="Genomic_DNA"/>
</dbReference>
<comment type="caution">
    <text evidence="1">The sequence shown here is derived from an EMBL/GenBank/DDBJ whole genome shotgun (WGS) entry which is preliminary data.</text>
</comment>
<dbReference type="Proteomes" id="UP000305362">
    <property type="component" value="Unassembled WGS sequence"/>
</dbReference>
<dbReference type="EMBL" id="SPRH01000010">
    <property type="protein sequence ID" value="TIC02751.1"/>
    <property type="molecule type" value="Genomic_DNA"/>
</dbReference>
<sequence>MSFFKKFSYTLPVSLSAIAYAGLSRQSIRCSSTTGSIWREGNPSAPRASPYPLVFIRTPQSWGEDQKEFQSTQGLLIQKGFGCLEIFCDEHTGSTSKEILKKMADDVQQRIRLAAIPFPPVLFAKGLGTLVAETHISDFPVSGVVLINPPLIEDEKSPNESALPSPVEPFNYEAFPRIGIMDKLANVEKLEKHRLANSDADLILYNGEYGEQQSLYEVERWLDDKGF</sequence>
<gene>
    <name evidence="3" type="ORF">E3Q03_01456</name>
    <name evidence="2" type="ORF">E3Q17_01301</name>
    <name evidence="1" type="ORF">E3Q22_02216</name>
</gene>
<protein>
    <submittedName>
        <fullName evidence="1">Uncharacterized protein</fullName>
    </submittedName>
</protein>